<dbReference type="NCBIfam" id="TIGR01484">
    <property type="entry name" value="HAD-SF-IIB"/>
    <property type="match status" value="1"/>
</dbReference>
<dbReference type="HOGENOM" id="CLU_044146_4_0_6"/>
<keyword evidence="2 3" id="KW-0378">Hydrolase</keyword>
<protein>
    <submittedName>
        <fullName evidence="3">Putative hydrolase</fullName>
    </submittedName>
</protein>
<name>A0A077QF20_XENBV</name>
<reference evidence="3" key="1">
    <citation type="submission" date="2013-07" db="EMBL/GenBank/DDBJ databases">
        <title>Sub-species coevolution in mutualistic symbiosis.</title>
        <authorList>
            <person name="Murfin K."/>
            <person name="Klassen J."/>
            <person name="Lee M."/>
            <person name="Forst S."/>
            <person name="Stock P."/>
            <person name="Goodrich-Blair H."/>
        </authorList>
    </citation>
    <scope>NUCLEOTIDE SEQUENCE [LARGE SCALE GENOMIC DNA]</scope>
    <source>
        <strain evidence="3">Intermedium</strain>
    </source>
</reference>
<dbReference type="Pfam" id="PF08282">
    <property type="entry name" value="Hydrolase_3"/>
    <property type="match status" value="1"/>
</dbReference>
<sequence>MKTYIFDLDGTIITNGQPIHNVIAEKIKQLCSSGSVIFASARPIRDMLPLLPHELHNCLMIGCNGGMAWQNGNFLFSHSFNSEHFSRVITFLKEEKIPYVIDGIWYFSVSEINHEFHNYMRKLSIYEKEEKELLSEKITKILVLDGESRTKIDRFLEREGFKYNINHHKADNLFDITPQSENKYQSLCKLGVDFNNSIVFGNDENDYEMLDNAKISVFIGATKDYPNANFYCRTEYIPSILDEVIDSF</sequence>
<accession>A0A077QF20</accession>
<dbReference type="Gene3D" id="3.40.50.1000">
    <property type="entry name" value="HAD superfamily/HAD-like"/>
    <property type="match status" value="1"/>
</dbReference>
<dbReference type="GO" id="GO:0000287">
    <property type="term" value="F:magnesium ion binding"/>
    <property type="evidence" value="ECO:0007669"/>
    <property type="project" value="TreeGrafter"/>
</dbReference>
<dbReference type="PANTHER" id="PTHR10000:SF53">
    <property type="entry name" value="5-AMINO-6-(5-PHOSPHO-D-RIBITYLAMINO)URACIL PHOSPHATASE YBJI-RELATED"/>
    <property type="match status" value="1"/>
</dbReference>
<evidence type="ECO:0000256" key="1">
    <source>
        <dbReference type="ARBA" id="ARBA00022723"/>
    </source>
</evidence>
<organism evidence="3">
    <name type="scientific">Xenorhabdus bovienii str. Intermedium</name>
    <dbReference type="NCBI Taxonomy" id="1379677"/>
    <lineage>
        <taxon>Bacteria</taxon>
        <taxon>Pseudomonadati</taxon>
        <taxon>Pseudomonadota</taxon>
        <taxon>Gammaproteobacteria</taxon>
        <taxon>Enterobacterales</taxon>
        <taxon>Morganellaceae</taxon>
        <taxon>Xenorhabdus</taxon>
    </lineage>
</organism>
<dbReference type="GO" id="GO:0005829">
    <property type="term" value="C:cytosol"/>
    <property type="evidence" value="ECO:0007669"/>
    <property type="project" value="TreeGrafter"/>
</dbReference>
<dbReference type="GO" id="GO:0016791">
    <property type="term" value="F:phosphatase activity"/>
    <property type="evidence" value="ECO:0007669"/>
    <property type="project" value="TreeGrafter"/>
</dbReference>
<comment type="caution">
    <text evidence="3">The sequence shown here is derived from an EMBL/GenBank/DDBJ whole genome shotgun (WGS) entry which is preliminary data.</text>
</comment>
<dbReference type="RefSeq" id="WP_038184738.1">
    <property type="nucleotide sequence ID" value="NZ_CAWLWA010000114.1"/>
</dbReference>
<evidence type="ECO:0000313" key="3">
    <source>
        <dbReference type="EMBL" id="CDH31635.1"/>
    </source>
</evidence>
<keyword evidence="1" id="KW-0479">Metal-binding</keyword>
<dbReference type="InterPro" id="IPR036412">
    <property type="entry name" value="HAD-like_sf"/>
</dbReference>
<proteinExistence type="predicted"/>
<dbReference type="PANTHER" id="PTHR10000">
    <property type="entry name" value="PHOSPHOSERINE PHOSPHATASE"/>
    <property type="match status" value="1"/>
</dbReference>
<dbReference type="EMBL" id="CBTB010000065">
    <property type="protein sequence ID" value="CDH31635.1"/>
    <property type="molecule type" value="Genomic_DNA"/>
</dbReference>
<dbReference type="SUPFAM" id="SSF56784">
    <property type="entry name" value="HAD-like"/>
    <property type="match status" value="1"/>
</dbReference>
<evidence type="ECO:0000256" key="2">
    <source>
        <dbReference type="ARBA" id="ARBA00022801"/>
    </source>
</evidence>
<dbReference type="AlphaFoldDB" id="A0A077QF20"/>
<dbReference type="InterPro" id="IPR023214">
    <property type="entry name" value="HAD_sf"/>
</dbReference>
<dbReference type="Gene3D" id="3.30.1240.10">
    <property type="match status" value="1"/>
</dbReference>
<dbReference type="InterPro" id="IPR006379">
    <property type="entry name" value="HAD-SF_hydro_IIB"/>
</dbReference>
<gene>
    <name evidence="3" type="ORF">XBI1_1570109</name>
</gene>
<dbReference type="Proteomes" id="UP000028480">
    <property type="component" value="Unassembled WGS sequence"/>
</dbReference>